<dbReference type="GO" id="GO:0003682">
    <property type="term" value="F:chromatin binding"/>
    <property type="evidence" value="ECO:0007669"/>
    <property type="project" value="TreeGrafter"/>
</dbReference>
<feature type="compositionally biased region" description="Basic and acidic residues" evidence="1">
    <location>
        <begin position="104"/>
        <end position="120"/>
    </location>
</feature>
<dbReference type="PANTHER" id="PTHR15863:SF2">
    <property type="entry name" value="MRN COMPLEX-INTERACTING PROTEIN"/>
    <property type="match status" value="1"/>
</dbReference>
<dbReference type="AlphaFoldDB" id="A0A6P3XFI5"/>
<dbReference type="InterPro" id="IPR049472">
    <property type="entry name" value="MRNIP_N"/>
</dbReference>
<organism evidence="3 4">
    <name type="scientific">Dinoponera quadriceps</name>
    <name type="common">South American ant</name>
    <dbReference type="NCBI Taxonomy" id="609295"/>
    <lineage>
        <taxon>Eukaryota</taxon>
        <taxon>Metazoa</taxon>
        <taxon>Ecdysozoa</taxon>
        <taxon>Arthropoda</taxon>
        <taxon>Hexapoda</taxon>
        <taxon>Insecta</taxon>
        <taxon>Pterygota</taxon>
        <taxon>Neoptera</taxon>
        <taxon>Endopterygota</taxon>
        <taxon>Hymenoptera</taxon>
        <taxon>Apocrita</taxon>
        <taxon>Aculeata</taxon>
        <taxon>Formicoidea</taxon>
        <taxon>Formicidae</taxon>
        <taxon>Ponerinae</taxon>
        <taxon>Ponerini</taxon>
        <taxon>Dinoponera</taxon>
    </lineage>
</organism>
<dbReference type="Proteomes" id="UP000515204">
    <property type="component" value="Unplaced"/>
</dbReference>
<dbReference type="OrthoDB" id="5960226at2759"/>
<name>A0A6P3XFI5_DINQU</name>
<proteinExistence type="predicted"/>
<dbReference type="GO" id="GO:0007095">
    <property type="term" value="P:mitotic G2 DNA damage checkpoint signaling"/>
    <property type="evidence" value="ECO:0007669"/>
    <property type="project" value="TreeGrafter"/>
</dbReference>
<dbReference type="Pfam" id="PF15749">
    <property type="entry name" value="MRNIP"/>
    <property type="match status" value="1"/>
</dbReference>
<dbReference type="KEGG" id="dqu:106745687"/>
<evidence type="ECO:0000259" key="2">
    <source>
        <dbReference type="Pfam" id="PF15749"/>
    </source>
</evidence>
<feature type="domain" description="MRN complex-interacting protein N-terminal" evidence="2">
    <location>
        <begin position="7"/>
        <end position="104"/>
    </location>
</feature>
<feature type="compositionally biased region" description="Basic and acidic residues" evidence="1">
    <location>
        <begin position="182"/>
        <end position="197"/>
    </location>
</feature>
<evidence type="ECO:0000313" key="4">
    <source>
        <dbReference type="RefSeq" id="XP_014477012.1"/>
    </source>
</evidence>
<accession>A0A6P3XFI5</accession>
<dbReference type="GO" id="GO:0005634">
    <property type="term" value="C:nucleus"/>
    <property type="evidence" value="ECO:0007669"/>
    <property type="project" value="TreeGrafter"/>
</dbReference>
<feature type="region of interest" description="Disordered" evidence="1">
    <location>
        <begin position="104"/>
        <end position="123"/>
    </location>
</feature>
<gene>
    <name evidence="4" type="primary">LOC106745687</name>
</gene>
<keyword evidence="3" id="KW-1185">Reference proteome</keyword>
<dbReference type="InterPro" id="IPR032739">
    <property type="entry name" value="MRNIP"/>
</dbReference>
<dbReference type="PANTHER" id="PTHR15863">
    <property type="entry name" value="MRN COMPLEX-INTERACTING PROTEIN"/>
    <property type="match status" value="1"/>
</dbReference>
<evidence type="ECO:0000256" key="1">
    <source>
        <dbReference type="SAM" id="MobiDB-lite"/>
    </source>
</evidence>
<dbReference type="GeneID" id="106745687"/>
<sequence length="216" mass="24909">MPQEMNILCCYSCKMYQVHIVKKARKWQCKLCNKKQSIKQIHFQGSGKDCRLYVQRLNSLKANATSFSAVASEQDDNNIYYNSSPNNSQMSDYSKIVENKWAKYLDSPKKEQPSDTKDSSSENICEAEDIMLGEEFLCNDRNNDFCNFDDIMDDSDFEIEDVAKDHETKDPYSLSCGTNSDVDQRDNLRDNKSSKNHDNVTSIFETYDDLGNPLDF</sequence>
<dbReference type="RefSeq" id="XP_014477012.1">
    <property type="nucleotide sequence ID" value="XM_014621526.1"/>
</dbReference>
<protein>
    <submittedName>
        <fullName evidence="4">UPF0544 protein C5orf45 homolog</fullName>
    </submittedName>
</protein>
<reference evidence="4" key="1">
    <citation type="submission" date="2025-08" db="UniProtKB">
        <authorList>
            <consortium name="RefSeq"/>
        </authorList>
    </citation>
    <scope>IDENTIFICATION</scope>
</reference>
<feature type="region of interest" description="Disordered" evidence="1">
    <location>
        <begin position="168"/>
        <end position="197"/>
    </location>
</feature>
<evidence type="ECO:0000313" key="3">
    <source>
        <dbReference type="Proteomes" id="UP000515204"/>
    </source>
</evidence>